<dbReference type="RefSeq" id="XP_005819880.1">
    <property type="nucleotide sequence ID" value="XM_005819823.1"/>
</dbReference>
<sequence length="243" mass="26146">MQMNPMDTHYVLHVPQTPKRNRWSRPRQVLVACAVGAVLLLAIALVSRKPQNALLSARARLQGETNLGHAGKRMLEMLAAVPVDLGCDEACKTIVSRVQRAWEVGMLLFDACGSSTDKTCKNDKESMCACEKKAGRMMCSELEYAWGELCPNTKSIAMHQSVCDGDLIKQMRSMCAKCELLPGVLVNHFPLGSGGMDKIDDSWVKLTGSPPTATSQSAPESSESSEGGQVEEGGVASGMDASD</sequence>
<feature type="compositionally biased region" description="Low complexity" evidence="1">
    <location>
        <begin position="207"/>
        <end position="243"/>
    </location>
</feature>
<dbReference type="EMBL" id="JH993166">
    <property type="protein sequence ID" value="EKX32900.1"/>
    <property type="molecule type" value="Genomic_DNA"/>
</dbReference>
<evidence type="ECO:0000256" key="1">
    <source>
        <dbReference type="SAM" id="MobiDB-lite"/>
    </source>
</evidence>
<name>L1IAN0_GUITC</name>
<dbReference type="EnsemblProtists" id="EKX32900">
    <property type="protein sequence ID" value="EKX32900"/>
    <property type="gene ID" value="GUITHDRAFT_120925"/>
</dbReference>
<evidence type="ECO:0000256" key="2">
    <source>
        <dbReference type="SAM" id="Phobius"/>
    </source>
</evidence>
<proteinExistence type="predicted"/>
<keyword evidence="2" id="KW-1133">Transmembrane helix</keyword>
<keyword evidence="5" id="KW-1185">Reference proteome</keyword>
<organism evidence="3">
    <name type="scientific">Guillardia theta (strain CCMP2712)</name>
    <name type="common">Cryptophyte</name>
    <dbReference type="NCBI Taxonomy" id="905079"/>
    <lineage>
        <taxon>Eukaryota</taxon>
        <taxon>Cryptophyceae</taxon>
        <taxon>Pyrenomonadales</taxon>
        <taxon>Geminigeraceae</taxon>
        <taxon>Guillardia</taxon>
    </lineage>
</organism>
<reference evidence="3 5" key="1">
    <citation type="journal article" date="2012" name="Nature">
        <title>Algal genomes reveal evolutionary mosaicism and the fate of nucleomorphs.</title>
        <authorList>
            <consortium name="DOE Joint Genome Institute"/>
            <person name="Curtis B.A."/>
            <person name="Tanifuji G."/>
            <person name="Burki F."/>
            <person name="Gruber A."/>
            <person name="Irimia M."/>
            <person name="Maruyama S."/>
            <person name="Arias M.C."/>
            <person name="Ball S.G."/>
            <person name="Gile G.H."/>
            <person name="Hirakawa Y."/>
            <person name="Hopkins J.F."/>
            <person name="Kuo A."/>
            <person name="Rensing S.A."/>
            <person name="Schmutz J."/>
            <person name="Symeonidi A."/>
            <person name="Elias M."/>
            <person name="Eveleigh R.J."/>
            <person name="Herman E.K."/>
            <person name="Klute M.J."/>
            <person name="Nakayama T."/>
            <person name="Obornik M."/>
            <person name="Reyes-Prieto A."/>
            <person name="Armbrust E.V."/>
            <person name="Aves S.J."/>
            <person name="Beiko R.G."/>
            <person name="Coutinho P."/>
            <person name="Dacks J.B."/>
            <person name="Durnford D.G."/>
            <person name="Fast N.M."/>
            <person name="Green B.R."/>
            <person name="Grisdale C.J."/>
            <person name="Hempel F."/>
            <person name="Henrissat B."/>
            <person name="Hoppner M.P."/>
            <person name="Ishida K."/>
            <person name="Kim E."/>
            <person name="Koreny L."/>
            <person name="Kroth P.G."/>
            <person name="Liu Y."/>
            <person name="Malik S.B."/>
            <person name="Maier U.G."/>
            <person name="McRose D."/>
            <person name="Mock T."/>
            <person name="Neilson J.A."/>
            <person name="Onodera N.T."/>
            <person name="Poole A.M."/>
            <person name="Pritham E.J."/>
            <person name="Richards T.A."/>
            <person name="Rocap G."/>
            <person name="Roy S.W."/>
            <person name="Sarai C."/>
            <person name="Schaack S."/>
            <person name="Shirato S."/>
            <person name="Slamovits C.H."/>
            <person name="Spencer D.F."/>
            <person name="Suzuki S."/>
            <person name="Worden A.Z."/>
            <person name="Zauner S."/>
            <person name="Barry K."/>
            <person name="Bell C."/>
            <person name="Bharti A.K."/>
            <person name="Crow J.A."/>
            <person name="Grimwood J."/>
            <person name="Kramer R."/>
            <person name="Lindquist E."/>
            <person name="Lucas S."/>
            <person name="Salamov A."/>
            <person name="McFadden G.I."/>
            <person name="Lane C.E."/>
            <person name="Keeling P.J."/>
            <person name="Gray M.W."/>
            <person name="Grigoriev I.V."/>
            <person name="Archibald J.M."/>
        </authorList>
    </citation>
    <scope>NUCLEOTIDE SEQUENCE</scope>
    <source>
        <strain evidence="3 5">CCMP2712</strain>
    </source>
</reference>
<feature type="transmembrane region" description="Helical" evidence="2">
    <location>
        <begin position="29"/>
        <end position="47"/>
    </location>
</feature>
<keyword evidence="2" id="KW-0472">Membrane</keyword>
<reference evidence="5" key="2">
    <citation type="submission" date="2012-11" db="EMBL/GenBank/DDBJ databases">
        <authorList>
            <person name="Kuo A."/>
            <person name="Curtis B.A."/>
            <person name="Tanifuji G."/>
            <person name="Burki F."/>
            <person name="Gruber A."/>
            <person name="Irimia M."/>
            <person name="Maruyama S."/>
            <person name="Arias M.C."/>
            <person name="Ball S.G."/>
            <person name="Gile G.H."/>
            <person name="Hirakawa Y."/>
            <person name="Hopkins J.F."/>
            <person name="Rensing S.A."/>
            <person name="Schmutz J."/>
            <person name="Symeonidi A."/>
            <person name="Elias M."/>
            <person name="Eveleigh R.J."/>
            <person name="Herman E.K."/>
            <person name="Klute M.J."/>
            <person name="Nakayama T."/>
            <person name="Obornik M."/>
            <person name="Reyes-Prieto A."/>
            <person name="Armbrust E.V."/>
            <person name="Aves S.J."/>
            <person name="Beiko R.G."/>
            <person name="Coutinho P."/>
            <person name="Dacks J.B."/>
            <person name="Durnford D.G."/>
            <person name="Fast N.M."/>
            <person name="Green B.R."/>
            <person name="Grisdale C."/>
            <person name="Hempe F."/>
            <person name="Henrissat B."/>
            <person name="Hoppner M.P."/>
            <person name="Ishida K.-I."/>
            <person name="Kim E."/>
            <person name="Koreny L."/>
            <person name="Kroth P.G."/>
            <person name="Liu Y."/>
            <person name="Malik S.-B."/>
            <person name="Maier U.G."/>
            <person name="McRose D."/>
            <person name="Mock T."/>
            <person name="Neilson J.A."/>
            <person name="Onodera N.T."/>
            <person name="Poole A.M."/>
            <person name="Pritham E.J."/>
            <person name="Richards T.A."/>
            <person name="Rocap G."/>
            <person name="Roy S.W."/>
            <person name="Sarai C."/>
            <person name="Schaack S."/>
            <person name="Shirato S."/>
            <person name="Slamovits C.H."/>
            <person name="Spencer D.F."/>
            <person name="Suzuki S."/>
            <person name="Worden A.Z."/>
            <person name="Zauner S."/>
            <person name="Barry K."/>
            <person name="Bell C."/>
            <person name="Bharti A.K."/>
            <person name="Crow J.A."/>
            <person name="Grimwood J."/>
            <person name="Kramer R."/>
            <person name="Lindquist E."/>
            <person name="Lucas S."/>
            <person name="Salamov A."/>
            <person name="McFadden G.I."/>
            <person name="Lane C.E."/>
            <person name="Keeling P.J."/>
            <person name="Gray M.W."/>
            <person name="Grigoriev I.V."/>
            <person name="Archibald J.M."/>
        </authorList>
    </citation>
    <scope>NUCLEOTIDE SEQUENCE</scope>
    <source>
        <strain evidence="5">CCMP2712</strain>
    </source>
</reference>
<protein>
    <submittedName>
        <fullName evidence="3 4">Uncharacterized protein</fullName>
    </submittedName>
</protein>
<dbReference type="HOGENOM" id="CLU_1144386_0_0_1"/>
<dbReference type="KEGG" id="gtt:GUITHDRAFT_120925"/>
<evidence type="ECO:0000313" key="4">
    <source>
        <dbReference type="EnsemblProtists" id="EKX32900"/>
    </source>
</evidence>
<dbReference type="Proteomes" id="UP000011087">
    <property type="component" value="Unassembled WGS sequence"/>
</dbReference>
<gene>
    <name evidence="3" type="ORF">GUITHDRAFT_120925</name>
</gene>
<dbReference type="GeneID" id="17289628"/>
<reference evidence="4" key="3">
    <citation type="submission" date="2015-06" db="UniProtKB">
        <authorList>
            <consortium name="EnsemblProtists"/>
        </authorList>
    </citation>
    <scope>IDENTIFICATION</scope>
</reference>
<dbReference type="PaxDb" id="55529-EKX32900"/>
<evidence type="ECO:0000313" key="5">
    <source>
        <dbReference type="Proteomes" id="UP000011087"/>
    </source>
</evidence>
<accession>L1IAN0</accession>
<dbReference type="AlphaFoldDB" id="L1IAN0"/>
<keyword evidence="2" id="KW-0812">Transmembrane</keyword>
<feature type="region of interest" description="Disordered" evidence="1">
    <location>
        <begin position="202"/>
        <end position="243"/>
    </location>
</feature>
<evidence type="ECO:0000313" key="3">
    <source>
        <dbReference type="EMBL" id="EKX32900.1"/>
    </source>
</evidence>